<protein>
    <submittedName>
        <fullName evidence="1">Uncharacterized protein</fullName>
    </submittedName>
</protein>
<dbReference type="Proteomes" id="UP000188604">
    <property type="component" value="Chromosome"/>
</dbReference>
<sequence length="109" mass="11932">MSRLIAGLLHGAGSATAHVIEDQAGHHRLQIVPRLLGKVLLDKVRTGRFDLLATEQIRLRRYRPHTGALSFVVSHGPLSDSGQKRSLQWFQADAPTKTPSATIADHATH</sequence>
<dbReference type="EMBL" id="CP014691">
    <property type="protein sequence ID" value="AQS86612.1"/>
    <property type="molecule type" value="Genomic_DNA"/>
</dbReference>
<evidence type="ECO:0000313" key="2">
    <source>
        <dbReference type="Proteomes" id="UP000188604"/>
    </source>
</evidence>
<proteinExistence type="predicted"/>
<gene>
    <name evidence="1" type="ORF">A0U93_00075</name>
</gene>
<keyword evidence="2" id="KW-1185">Reference proteome</keyword>
<evidence type="ECO:0000313" key="1">
    <source>
        <dbReference type="EMBL" id="AQS86612.1"/>
    </source>
</evidence>
<accession>A0A1U9KLD2</accession>
<dbReference type="KEGG" id="nch:A0U93_00075"/>
<reference evidence="1 2" key="1">
    <citation type="submission" date="2016-03" db="EMBL/GenBank/DDBJ databases">
        <title>Acetic acid bacteria sequencing.</title>
        <authorList>
            <person name="Brandt J."/>
            <person name="Jakob F."/>
            <person name="Vogel R.F."/>
        </authorList>
    </citation>
    <scope>NUCLEOTIDE SEQUENCE [LARGE SCALE GENOMIC DNA]</scope>
    <source>
        <strain evidence="1 2">NBRC 101099</strain>
    </source>
</reference>
<dbReference type="AlphaFoldDB" id="A0A1U9KLD2"/>
<organism evidence="1 2">
    <name type="scientific">Neoasaia chiangmaiensis</name>
    <dbReference type="NCBI Taxonomy" id="320497"/>
    <lineage>
        <taxon>Bacteria</taxon>
        <taxon>Pseudomonadati</taxon>
        <taxon>Pseudomonadota</taxon>
        <taxon>Alphaproteobacteria</taxon>
        <taxon>Acetobacterales</taxon>
        <taxon>Acetobacteraceae</taxon>
        <taxon>Neoasaia</taxon>
    </lineage>
</organism>
<name>A0A1U9KLD2_9PROT</name>